<gene>
    <name evidence="3" type="ORF">ALP17_05298</name>
</gene>
<dbReference type="PANTHER" id="PTHR43825:SF3">
    <property type="entry name" value="PYRUVATE DEHYDROGENASE E1 COMPONENT"/>
    <property type="match status" value="1"/>
</dbReference>
<comment type="cofactor">
    <cofactor evidence="1">
        <name>thiamine diphosphate</name>
        <dbReference type="ChEBI" id="CHEBI:58937"/>
    </cofactor>
</comment>
<evidence type="ECO:0000256" key="1">
    <source>
        <dbReference type="ARBA" id="ARBA00001964"/>
    </source>
</evidence>
<dbReference type="InterPro" id="IPR029061">
    <property type="entry name" value="THDP-binding"/>
</dbReference>
<dbReference type="EMBL" id="RBUM01000333">
    <property type="protein sequence ID" value="RMV13069.1"/>
    <property type="molecule type" value="Genomic_DNA"/>
</dbReference>
<protein>
    <submittedName>
        <fullName evidence="3">Pyruvate dehydrogenase E1 component</fullName>
    </submittedName>
</protein>
<proteinExistence type="predicted"/>
<name>A0A3M6A1G3_PSESS</name>
<evidence type="ECO:0000256" key="2">
    <source>
        <dbReference type="ARBA" id="ARBA00023052"/>
    </source>
</evidence>
<evidence type="ECO:0000313" key="3">
    <source>
        <dbReference type="EMBL" id="RMV13069.1"/>
    </source>
</evidence>
<organism evidence="3 4">
    <name type="scientific">Pseudomonas savastanoi</name>
    <name type="common">Pseudomonas syringae pv. savastanoi</name>
    <dbReference type="NCBI Taxonomy" id="29438"/>
    <lineage>
        <taxon>Bacteria</taxon>
        <taxon>Pseudomonadati</taxon>
        <taxon>Pseudomonadota</taxon>
        <taxon>Gammaproteobacteria</taxon>
        <taxon>Pseudomonadales</taxon>
        <taxon>Pseudomonadaceae</taxon>
        <taxon>Pseudomonas</taxon>
    </lineage>
</organism>
<feature type="non-terminal residue" evidence="3">
    <location>
        <position position="321"/>
    </location>
</feature>
<dbReference type="Gene3D" id="3.40.50.970">
    <property type="match status" value="1"/>
</dbReference>
<keyword evidence="3" id="KW-0670">Pyruvate</keyword>
<dbReference type="FunFam" id="3.40.50.970:FF:000011">
    <property type="entry name" value="Pyruvate dehydrogenase E1 component"/>
    <property type="match status" value="1"/>
</dbReference>
<dbReference type="PANTHER" id="PTHR43825">
    <property type="entry name" value="PYRUVATE DEHYDROGENASE E1 COMPONENT"/>
    <property type="match status" value="1"/>
</dbReference>
<comment type="caution">
    <text evidence="3">The sequence shown here is derived from an EMBL/GenBank/DDBJ whole genome shotgun (WGS) entry which is preliminary data.</text>
</comment>
<dbReference type="InterPro" id="IPR051157">
    <property type="entry name" value="PDH/Transketolase"/>
</dbReference>
<keyword evidence="2" id="KW-0786">Thiamine pyrophosphate</keyword>
<dbReference type="Proteomes" id="UP000270795">
    <property type="component" value="Unassembled WGS sequence"/>
</dbReference>
<dbReference type="SUPFAM" id="SSF52518">
    <property type="entry name" value="Thiamin diphosphate-binding fold (THDP-binding)"/>
    <property type="match status" value="1"/>
</dbReference>
<evidence type="ECO:0000313" key="4">
    <source>
        <dbReference type="Proteomes" id="UP000270795"/>
    </source>
</evidence>
<sequence>MSRFSVVLLLGPILGGLKSSSICSKTTRRRIPPSGNPRIYVVCPQGQSQTQATDSGSLSALEQAMQDLDPVETQEWLDALESVLDKEGEDRAHYLMTRLGELATRSGSQLPYAITTPYRNTIPVTHEARMPGDLFMERRIRSLVRWNALAMVVKTNLNDPDLGGHISSFASSATLYDIGFNYFFQAPTDEHGGDLIYFQGHASPGVYARAFLEGRITEDQMNNFRQEVDGNGLSSYPHPWLMKDFWQFPTVSMGLGPIQAIYQARFMKYLEHRGYIPEGKQKVWCFLGDGETDEPESLGAIALAGREKLDNLIFVVNCNLQ</sequence>
<reference evidence="3 4" key="1">
    <citation type="submission" date="2018-08" db="EMBL/GenBank/DDBJ databases">
        <title>Recombination of ecologically and evolutionarily significant loci maintains genetic cohesion in the Pseudomonas syringae species complex.</title>
        <authorList>
            <person name="Dillon M."/>
            <person name="Thakur S."/>
            <person name="Almeida R.N.D."/>
            <person name="Weir B.S."/>
            <person name="Guttman D.S."/>
        </authorList>
    </citation>
    <scope>NUCLEOTIDE SEQUENCE [LARGE SCALE GENOMIC DNA]</scope>
    <source>
        <strain evidence="3 4">ICMP 11899</strain>
    </source>
</reference>
<accession>A0A3M6A1G3</accession>
<dbReference type="AlphaFoldDB" id="A0A3M6A1G3"/>